<sequence length="297" mass="33351">MVPRPRRYRIARVNLCALVFARRRDRVAGDAVKEERMQFGGMARWDGLDLFGPNYMSVAYRKGGEIHVQVEPSNIPKIENPLALKISRLPIVRSVFLWGRLLIQVVGSIWTLVFFAATMAVLWLFVRLMEFGSGGGGALGGLFSFFAAFPILPILLLFFAGMKLSPIGRYHGAEHKAVAAYEKYGEVTMQGARSSSRIHPRCGTNILVYIVLAALLDPLIAWWGYAFLQFILISEAWFVLGQTRPSIAIGNLFQRYLTTTEPRRAELEVAVESMNRLLEAEQGRAGDEKKVQVPARY</sequence>
<dbReference type="PANTHER" id="PTHR42867:SF1">
    <property type="entry name" value="MEMBRANE PROTEIN-RELATED"/>
    <property type="match status" value="1"/>
</dbReference>
<organism evidence="2 3">
    <name type="scientific">Rubrobacter tropicus</name>
    <dbReference type="NCBI Taxonomy" id="2653851"/>
    <lineage>
        <taxon>Bacteria</taxon>
        <taxon>Bacillati</taxon>
        <taxon>Actinomycetota</taxon>
        <taxon>Rubrobacteria</taxon>
        <taxon>Rubrobacterales</taxon>
        <taxon>Rubrobacteraceae</taxon>
        <taxon>Rubrobacter</taxon>
    </lineage>
</organism>
<evidence type="ECO:0000313" key="2">
    <source>
        <dbReference type="EMBL" id="QIN81213.1"/>
    </source>
</evidence>
<feature type="transmembrane region" description="Helical" evidence="1">
    <location>
        <begin position="138"/>
        <end position="160"/>
    </location>
</feature>
<name>A0A6G8Q438_9ACTN</name>
<keyword evidence="1" id="KW-0472">Membrane</keyword>
<reference evidence="2 3" key="1">
    <citation type="submission" date="2019-10" db="EMBL/GenBank/DDBJ databases">
        <title>Rubrobacter sp nov SCSIO 52090 isolated from a deep-sea sediment in the South China Sea.</title>
        <authorList>
            <person name="Chen R.W."/>
        </authorList>
    </citation>
    <scope>NUCLEOTIDE SEQUENCE [LARGE SCALE GENOMIC DNA]</scope>
    <source>
        <strain evidence="2 3">SCSIO 52909</strain>
    </source>
</reference>
<dbReference type="KEGG" id="rub:GBA63_00215"/>
<keyword evidence="1" id="KW-1133">Transmembrane helix</keyword>
<keyword evidence="1" id="KW-0812">Transmembrane</keyword>
<protein>
    <submittedName>
        <fullName evidence="2">DUF1385 domain-containing protein</fullName>
    </submittedName>
</protein>
<dbReference type="InterPro" id="IPR010787">
    <property type="entry name" value="DUF1385"/>
</dbReference>
<proteinExistence type="predicted"/>
<gene>
    <name evidence="2" type="ORF">GBA63_00215</name>
</gene>
<evidence type="ECO:0000256" key="1">
    <source>
        <dbReference type="SAM" id="Phobius"/>
    </source>
</evidence>
<dbReference type="Proteomes" id="UP000501452">
    <property type="component" value="Chromosome"/>
</dbReference>
<dbReference type="PANTHER" id="PTHR42867">
    <property type="entry name" value="MEMBRANE PROTEIN-RELATED"/>
    <property type="match status" value="1"/>
</dbReference>
<dbReference type="Pfam" id="PF07136">
    <property type="entry name" value="DUF1385"/>
    <property type="match status" value="1"/>
</dbReference>
<evidence type="ECO:0000313" key="3">
    <source>
        <dbReference type="Proteomes" id="UP000501452"/>
    </source>
</evidence>
<dbReference type="EMBL" id="CP045119">
    <property type="protein sequence ID" value="QIN81213.1"/>
    <property type="molecule type" value="Genomic_DNA"/>
</dbReference>
<accession>A0A6G8Q438</accession>
<dbReference type="AlphaFoldDB" id="A0A6G8Q438"/>
<feature type="transmembrane region" description="Helical" evidence="1">
    <location>
        <begin position="101"/>
        <end position="126"/>
    </location>
</feature>
<keyword evidence="3" id="KW-1185">Reference proteome</keyword>